<reference evidence="2" key="1">
    <citation type="submission" date="2022-11" db="UniProtKB">
        <authorList>
            <consortium name="WormBaseParasite"/>
        </authorList>
    </citation>
    <scope>IDENTIFICATION</scope>
</reference>
<evidence type="ECO:0000313" key="1">
    <source>
        <dbReference type="Proteomes" id="UP000887579"/>
    </source>
</evidence>
<evidence type="ECO:0000313" key="2">
    <source>
        <dbReference type="WBParaSite" id="ES5_v2.g10925.t1"/>
    </source>
</evidence>
<organism evidence="1 2">
    <name type="scientific">Panagrolaimus sp. ES5</name>
    <dbReference type="NCBI Taxonomy" id="591445"/>
    <lineage>
        <taxon>Eukaryota</taxon>
        <taxon>Metazoa</taxon>
        <taxon>Ecdysozoa</taxon>
        <taxon>Nematoda</taxon>
        <taxon>Chromadorea</taxon>
        <taxon>Rhabditida</taxon>
        <taxon>Tylenchina</taxon>
        <taxon>Panagrolaimomorpha</taxon>
        <taxon>Panagrolaimoidea</taxon>
        <taxon>Panagrolaimidae</taxon>
        <taxon>Panagrolaimus</taxon>
    </lineage>
</organism>
<proteinExistence type="predicted"/>
<accession>A0AC34F299</accession>
<name>A0AC34F299_9BILA</name>
<dbReference type="WBParaSite" id="ES5_v2.g10925.t1">
    <property type="protein sequence ID" value="ES5_v2.g10925.t1"/>
    <property type="gene ID" value="ES5_v2.g10925"/>
</dbReference>
<dbReference type="Proteomes" id="UP000887579">
    <property type="component" value="Unplaced"/>
</dbReference>
<sequence length="1535" mass="169436">MRRISIILWLIGSLGAITLINAELFPYGRNAGDQEIPFSSSSSATTLTVPVPFYEEPQSELYISPKGAVSFGKPLGDTVEDLEGKQHKAIAVLYAGAVNGLVYYRTEPHDSELSGRLASIVQRTYSDATDFKPRVIIIVTWDRIITSEPTAGENKFQLAILSDARKSYALLKFEKIEWVKTSDGMFAQSGFYFSDGRSQKNVNAGTSQFKDLTTMTNMNEDGSFLFRISGSHPVDPREGGPNDDYDYAKNEDEYDADVNAEDDVQGGVCPPDPYKDKCPKECQVINDDRGCSLCVCASNPKSNDIGDEEVGDVVELPQNEPIDEGFSGDNQQQQRPYEPLPAEQHQPQHPVAAGEYQPHQGNAIPEYQQPQQPQEYHPQAPRGDEQFSNPQIAPAEQQSQPPLKDGTCADVQAHPVPSCHRFASCQDHSGGFCCQCSGDYIGNGIDCVKYNDTQRINGFFEGAINGKAIPKTELYTFAQLKDGQQHTALAKVPPHLGTSLLLLDPIGNVMGWLFARRDSDNAYNGFELTGGIFNRTVNIHLGDRYAILIKQEFSGRKTQEYLNVNVFVSGTLPELAPGSEVTYDNFVDTYKRERTGFLRSYTEREATIRENGEDRKIRMTVDQQIHYTECKHSEFDKSDSIKIRVSRINAQFSTDGNVVRFAAQNSAVDPNDDRTHSNPVAAGVAIASGGNIIESGPCAIGSHLCTLPNMICQPQGQSYTCLCEQGYQPQADPNVPIKFHCVRSSQPYEPQPPQPVEVEQQPIGPGYCTSHSECHQWGECVFNEQRQGKCKCRGWYVGDGVTSCGPPEEPLAVPPREQQQPQQPQQPPTYEHSPSQTVGAVCRSHEECSHLGQCVFSNELGYYKCECRPPYKGDGVQCAAEVQVRPVLILDSESNTISSIKDGCDKIDFCDSNAECIYDYPNYICQCLPGFNGDGKKCAEITLENLLKQMQAESCEIRLSCDVNARCVYDLTRGDSVCQCIDGFEGNGIYCTSQSPQQQQQQNPIVRPSGGDEISGKKECRDQTECHANAHCVLLEPSNRYFCECLPGFRGDGINQCQSNEQCDPSTQNACPTNSECVYGISEQSYVCKCIQGYTGDGQRCELYVPPLQQQLPPQYPPQQQPQQPQQPQYPPQQQPQQPQQPQYPPQQPPQQQQPRTCDQDSSLCHENAVCEFNIRNSRYECKCKPGAIGNGYSSCIIQSGCYENRSLCDANAQCVPGGDGIYVCNCNYGFHGNGQLCHPDSDQRSDTLLIGRGMSIIQKSTVPELTGRQLVVVPHQVVVDIDYDCTSGRIYWSDISNHVIRSSTVNGTDLNAHFGSELKSPEGIAIDWSSRNLYYVDSLKDEIGVVSLDGKYQRALIKEGLSNPRALEIDPIGRKLYYSDWDRKNPRIGRIDLDGKNNEIFVHTDIHLPNGLAIVQSTKELCWVDAGSQKLSCIGLNGQNRRVVYFPLEYPFGLAKDHHIHTVSVTGQGYTSFAPSVGGGGKVYGIVSIPSKCQGNPSPCAVNNGGCEHLCLPGRQDTVSCVCPDNVSGLEGCP</sequence>
<protein>
    <submittedName>
        <fullName evidence="2">Nidogen</fullName>
    </submittedName>
</protein>